<reference evidence="1" key="1">
    <citation type="submission" date="2021-01" db="EMBL/GenBank/DDBJ databases">
        <authorList>
            <person name="Corre E."/>
            <person name="Pelletier E."/>
            <person name="Niang G."/>
            <person name="Scheremetjew M."/>
            <person name="Finn R."/>
            <person name="Kale V."/>
            <person name="Holt S."/>
            <person name="Cochrane G."/>
            <person name="Meng A."/>
            <person name="Brown T."/>
            <person name="Cohen L."/>
        </authorList>
    </citation>
    <scope>NUCLEOTIDE SEQUENCE</scope>
    <source>
        <strain evidence="1">MM31A-1</strain>
    </source>
</reference>
<dbReference type="EMBL" id="HBIO01018356">
    <property type="protein sequence ID" value="CAE0469239.1"/>
    <property type="molecule type" value="Transcribed_RNA"/>
</dbReference>
<dbReference type="AlphaFoldDB" id="A0A7S3Q8E5"/>
<sequence>MSKEAGKFLHEELDDDKHTEDEVKAIIELFPESLSQIDKECDLPIQSAESNDKVDSIVSRALLLLPTTSPAGIRDGYFIAIRGKGNIDEDQQERSCIFGCWDDAHSHLQKMKAEGRIIEYDAFEKIDDANRYAFGKKNADDRQSPDIIEAVRSTAPFIGAYQEKHMKIDWYPFSNATLSGLEELPQDVITNIYNYLCGKYLGLGPINDTISIIGMVSKSIYQTCVGYFQQEPAHLSA</sequence>
<gene>
    <name evidence="1" type="ORF">CDEB00056_LOCUS14092</name>
</gene>
<accession>A0A7S3Q8E5</accession>
<name>A0A7S3Q8E5_9STRA</name>
<evidence type="ECO:0000313" key="1">
    <source>
        <dbReference type="EMBL" id="CAE0469239.1"/>
    </source>
</evidence>
<organism evidence="1">
    <name type="scientific">Chaetoceros debilis</name>
    <dbReference type="NCBI Taxonomy" id="122233"/>
    <lineage>
        <taxon>Eukaryota</taxon>
        <taxon>Sar</taxon>
        <taxon>Stramenopiles</taxon>
        <taxon>Ochrophyta</taxon>
        <taxon>Bacillariophyta</taxon>
        <taxon>Coscinodiscophyceae</taxon>
        <taxon>Chaetocerotophycidae</taxon>
        <taxon>Chaetocerotales</taxon>
        <taxon>Chaetocerotaceae</taxon>
        <taxon>Chaetoceros</taxon>
    </lineage>
</organism>
<protein>
    <submittedName>
        <fullName evidence="1">Uncharacterized protein</fullName>
    </submittedName>
</protein>
<proteinExistence type="predicted"/>